<dbReference type="AlphaFoldDB" id="A0A183FH80"/>
<evidence type="ECO:0000313" key="3">
    <source>
        <dbReference type="Proteomes" id="UP000050761"/>
    </source>
</evidence>
<proteinExistence type="predicted"/>
<reference evidence="4" key="2">
    <citation type="submission" date="2019-09" db="UniProtKB">
        <authorList>
            <consortium name="WormBaseParasite"/>
        </authorList>
    </citation>
    <scope>IDENTIFICATION</scope>
</reference>
<sequence>MKSAEASQRVSQMLRRAGSISCRRRTSWEESESRIVAATTTDEDDHDDKQVEESIRRLQQIRSEKQAIKAKNA</sequence>
<evidence type="ECO:0000256" key="1">
    <source>
        <dbReference type="SAM" id="MobiDB-lite"/>
    </source>
</evidence>
<accession>A0A3P7Y2J1</accession>
<feature type="compositionally biased region" description="Polar residues" evidence="1">
    <location>
        <begin position="1"/>
        <end position="11"/>
    </location>
</feature>
<reference evidence="2 3" key="1">
    <citation type="submission" date="2018-11" db="EMBL/GenBank/DDBJ databases">
        <authorList>
            <consortium name="Pathogen Informatics"/>
        </authorList>
    </citation>
    <scope>NUCLEOTIDE SEQUENCE [LARGE SCALE GENOMIC DNA]</scope>
</reference>
<keyword evidence="3" id="KW-1185">Reference proteome</keyword>
<dbReference type="WBParaSite" id="HPBE_0000609701-mRNA-1">
    <property type="protein sequence ID" value="HPBE_0000609701-mRNA-1"/>
    <property type="gene ID" value="HPBE_0000609701"/>
</dbReference>
<accession>A0A183FH80</accession>
<protein>
    <submittedName>
        <fullName evidence="2 4">Uncharacterized protein</fullName>
    </submittedName>
</protein>
<evidence type="ECO:0000313" key="4">
    <source>
        <dbReference type="WBParaSite" id="HPBE_0000609701-mRNA-1"/>
    </source>
</evidence>
<gene>
    <name evidence="2" type="ORF">HPBE_LOCUS6098</name>
</gene>
<dbReference type="Proteomes" id="UP000050761">
    <property type="component" value="Unassembled WGS sequence"/>
</dbReference>
<evidence type="ECO:0000313" key="2">
    <source>
        <dbReference type="EMBL" id="VDO66917.1"/>
    </source>
</evidence>
<name>A0A183FH80_HELPZ</name>
<organism evidence="3 4">
    <name type="scientific">Heligmosomoides polygyrus</name>
    <name type="common">Parasitic roundworm</name>
    <dbReference type="NCBI Taxonomy" id="6339"/>
    <lineage>
        <taxon>Eukaryota</taxon>
        <taxon>Metazoa</taxon>
        <taxon>Ecdysozoa</taxon>
        <taxon>Nematoda</taxon>
        <taxon>Chromadorea</taxon>
        <taxon>Rhabditida</taxon>
        <taxon>Rhabditina</taxon>
        <taxon>Rhabditomorpha</taxon>
        <taxon>Strongyloidea</taxon>
        <taxon>Heligmosomidae</taxon>
        <taxon>Heligmosomoides</taxon>
    </lineage>
</organism>
<feature type="region of interest" description="Disordered" evidence="1">
    <location>
        <begin position="1"/>
        <end position="52"/>
    </location>
</feature>
<dbReference type="EMBL" id="UZAH01025595">
    <property type="protein sequence ID" value="VDO66917.1"/>
    <property type="molecule type" value="Genomic_DNA"/>
</dbReference>